<evidence type="ECO:0000313" key="3">
    <source>
        <dbReference type="Proteomes" id="UP000721861"/>
    </source>
</evidence>
<accession>A0ABS5K595</accession>
<dbReference type="Gene3D" id="2.60.120.260">
    <property type="entry name" value="Galactose-binding domain-like"/>
    <property type="match status" value="1"/>
</dbReference>
<name>A0ABS5K595_9BACT</name>
<keyword evidence="1" id="KW-0732">Signal</keyword>
<reference evidence="2 3" key="1">
    <citation type="journal article" date="2014" name="Int. J. Syst. Evol. Microbiol.">
        <title>Carboxylicivirga gen. nov. in the family Marinilabiliaceae with two novel species, Carboxylicivirga mesophila sp. nov. and Carboxylicivirga taeanensis sp. nov., and reclassification of Cytophaga fermentans as Saccharicrinis fermentans gen. nov., comb. nov.</title>
        <authorList>
            <person name="Yang S.H."/>
            <person name="Seo H.S."/>
            <person name="Woo J.H."/>
            <person name="Oh H.M."/>
            <person name="Jang H."/>
            <person name="Lee J.H."/>
            <person name="Kim S.J."/>
            <person name="Kwon K.K."/>
        </authorList>
    </citation>
    <scope>NUCLEOTIDE SEQUENCE [LARGE SCALE GENOMIC DNA]</scope>
    <source>
        <strain evidence="2 3">JCM 18290</strain>
    </source>
</reference>
<keyword evidence="3" id="KW-1185">Reference proteome</keyword>
<evidence type="ECO:0000313" key="2">
    <source>
        <dbReference type="EMBL" id="MBS2210150.1"/>
    </source>
</evidence>
<dbReference type="EMBL" id="JAGUCN010000001">
    <property type="protein sequence ID" value="MBS2210150.1"/>
    <property type="molecule type" value="Genomic_DNA"/>
</dbReference>
<sequence length="181" mass="20451">MKNALLLLLVSLIGQGISNAQLQKTSFNEGWNFSLSGSNNKTDQVALSHHWNKDVHTRHEYFRGGAIYQKVFYMNSDGERLENFFFFESVVSRATVTLIGKTLHTHNDSYTGFNIDLSVALLCNLINKTKVIVDNRNTGIPPLLDNLMYCSGFEISTNFISFPFADLQYAGKELILSMDKQ</sequence>
<dbReference type="RefSeq" id="WP_212224612.1">
    <property type="nucleotide sequence ID" value="NZ_JAGUCN010000001.1"/>
</dbReference>
<protein>
    <recommendedName>
        <fullName evidence="4">Lipid/polyisoprenoid-binding YceI-like domain-containing protein</fullName>
    </recommendedName>
</protein>
<feature type="chain" id="PRO_5046425638" description="Lipid/polyisoprenoid-binding YceI-like domain-containing protein" evidence="1">
    <location>
        <begin position="21"/>
        <end position="181"/>
    </location>
</feature>
<gene>
    <name evidence="2" type="ORF">KEM09_01990</name>
</gene>
<comment type="caution">
    <text evidence="2">The sequence shown here is derived from an EMBL/GenBank/DDBJ whole genome shotgun (WGS) entry which is preliminary data.</text>
</comment>
<dbReference type="SUPFAM" id="SSF49785">
    <property type="entry name" value="Galactose-binding domain-like"/>
    <property type="match status" value="1"/>
</dbReference>
<proteinExistence type="predicted"/>
<evidence type="ECO:0008006" key="4">
    <source>
        <dbReference type="Google" id="ProtNLM"/>
    </source>
</evidence>
<organism evidence="2 3">
    <name type="scientific">Carboxylicivirga mesophila</name>
    <dbReference type="NCBI Taxonomy" id="1166478"/>
    <lineage>
        <taxon>Bacteria</taxon>
        <taxon>Pseudomonadati</taxon>
        <taxon>Bacteroidota</taxon>
        <taxon>Bacteroidia</taxon>
        <taxon>Marinilabiliales</taxon>
        <taxon>Marinilabiliaceae</taxon>
        <taxon>Carboxylicivirga</taxon>
    </lineage>
</organism>
<evidence type="ECO:0000256" key="1">
    <source>
        <dbReference type="SAM" id="SignalP"/>
    </source>
</evidence>
<feature type="signal peptide" evidence="1">
    <location>
        <begin position="1"/>
        <end position="20"/>
    </location>
</feature>
<dbReference type="InterPro" id="IPR008979">
    <property type="entry name" value="Galactose-bd-like_sf"/>
</dbReference>
<dbReference type="Proteomes" id="UP000721861">
    <property type="component" value="Unassembled WGS sequence"/>
</dbReference>